<dbReference type="SUPFAM" id="SSF55257">
    <property type="entry name" value="RBP11-like subunits of RNA polymerase"/>
    <property type="match status" value="1"/>
</dbReference>
<dbReference type="HAMAP" id="MF_00320">
    <property type="entry name" value="RNApol_arch_Rpo3"/>
    <property type="match status" value="1"/>
</dbReference>
<reference evidence="5 6" key="1">
    <citation type="submission" date="2024-02" db="EMBL/GenBank/DDBJ databases">
        <authorList>
            <person name="Daric V."/>
            <person name="Darras S."/>
        </authorList>
    </citation>
    <scope>NUCLEOTIDE SEQUENCE [LARGE SCALE GENOMIC DNA]</scope>
</reference>
<evidence type="ECO:0000313" key="6">
    <source>
        <dbReference type="Proteomes" id="UP001642483"/>
    </source>
</evidence>
<dbReference type="PANTHER" id="PTHR11800:SF2">
    <property type="entry name" value="DNA-DIRECTED RNA POLYMERASE II SUBUNIT RPB3"/>
    <property type="match status" value="1"/>
</dbReference>
<dbReference type="InterPro" id="IPR011262">
    <property type="entry name" value="DNA-dir_RNA_pol_insert"/>
</dbReference>
<feature type="domain" description="DNA-directed RNA polymerase RpoA/D/Rpb3-type" evidence="4">
    <location>
        <begin position="18"/>
        <end position="259"/>
    </location>
</feature>
<evidence type="ECO:0000259" key="4">
    <source>
        <dbReference type="SMART" id="SM00662"/>
    </source>
</evidence>
<keyword evidence="1" id="KW-0240">DNA-directed RNA polymerase</keyword>
<gene>
    <name evidence="5" type="ORF">CVLEPA_LOCUS18318</name>
</gene>
<dbReference type="InterPro" id="IPR036603">
    <property type="entry name" value="RBP11-like"/>
</dbReference>
<dbReference type="SUPFAM" id="SSF56553">
    <property type="entry name" value="Insert subdomain of RNA polymerase alpha subunit"/>
    <property type="match status" value="1"/>
</dbReference>
<dbReference type="Gene3D" id="2.170.120.12">
    <property type="entry name" value="DNA-directed RNA polymerase, insert domain"/>
    <property type="match status" value="1"/>
</dbReference>
<accession>A0ABP0G3F6</accession>
<protein>
    <recommendedName>
        <fullName evidence="4">DNA-directed RNA polymerase RpoA/D/Rpb3-type domain-containing protein</fullName>
    </recommendedName>
</protein>
<dbReference type="Pfam" id="PF01193">
    <property type="entry name" value="RNA_pol_L"/>
    <property type="match status" value="1"/>
</dbReference>
<evidence type="ECO:0000256" key="2">
    <source>
        <dbReference type="ARBA" id="ARBA00023163"/>
    </source>
</evidence>
<proteinExistence type="inferred from homology"/>
<dbReference type="InterPro" id="IPR022842">
    <property type="entry name" value="RNAP_Rpo3/Rpb3/RPAC1"/>
</dbReference>
<dbReference type="CDD" id="cd07031">
    <property type="entry name" value="RNAP_II_RPB3"/>
    <property type="match status" value="1"/>
</dbReference>
<sequence>MPYANQPTVTLTELTEDNVKFIVEDTNLSTANSLRRVFIAEVPTLAIDWIQIEENSSVLNDEFLSHRIGLIPLTSDDIVDKIQYSRDCMCDEFCQDCSVEFYLDVKCTSEGTRQVTTRDLISMNPKVVPVTSRSRGDIEQDDILIVKLRKGQALKFKAFAKKGFGKEHAKWQCVSAVAFEYDPDNALRHTTYPKPEEWPKSEYSDLLEEDDKHQADFDIFGKPNKFYLNVEAVGSLRPENVVLNGLAILKRKLSDLQTQHSHELQQDGLTIN</sequence>
<dbReference type="Gene3D" id="3.30.1360.10">
    <property type="entry name" value="RNA polymerase, RBP11-like subunit"/>
    <property type="match status" value="1"/>
</dbReference>
<dbReference type="NCBIfam" id="NF001988">
    <property type="entry name" value="PRK00783.1"/>
    <property type="match status" value="1"/>
</dbReference>
<dbReference type="Proteomes" id="UP001642483">
    <property type="component" value="Unassembled WGS sequence"/>
</dbReference>
<evidence type="ECO:0000256" key="3">
    <source>
        <dbReference type="ARBA" id="ARBA00025804"/>
    </source>
</evidence>
<dbReference type="InterPro" id="IPR011263">
    <property type="entry name" value="DNA-dir_RNA_pol_RpoA/D/Rpb3"/>
</dbReference>
<comment type="caution">
    <text evidence="5">The sequence shown here is derived from an EMBL/GenBank/DDBJ whole genome shotgun (WGS) entry which is preliminary data.</text>
</comment>
<dbReference type="InterPro" id="IPR036643">
    <property type="entry name" value="RNApol_insert_sf"/>
</dbReference>
<organism evidence="5 6">
    <name type="scientific">Clavelina lepadiformis</name>
    <name type="common">Light-bulb sea squirt</name>
    <name type="synonym">Ascidia lepadiformis</name>
    <dbReference type="NCBI Taxonomy" id="159417"/>
    <lineage>
        <taxon>Eukaryota</taxon>
        <taxon>Metazoa</taxon>
        <taxon>Chordata</taxon>
        <taxon>Tunicata</taxon>
        <taxon>Ascidiacea</taxon>
        <taxon>Aplousobranchia</taxon>
        <taxon>Clavelinidae</taxon>
        <taxon>Clavelina</taxon>
    </lineage>
</organism>
<dbReference type="SMART" id="SM00662">
    <property type="entry name" value="RPOLD"/>
    <property type="match status" value="1"/>
</dbReference>
<dbReference type="Pfam" id="PF01000">
    <property type="entry name" value="RNA_pol_A_bac"/>
    <property type="match status" value="1"/>
</dbReference>
<dbReference type="PANTHER" id="PTHR11800">
    <property type="entry name" value="DNA-DIRECTED RNA POLYMERASE"/>
    <property type="match status" value="1"/>
</dbReference>
<keyword evidence="6" id="KW-1185">Reference proteome</keyword>
<dbReference type="EMBL" id="CAWYQH010000102">
    <property type="protein sequence ID" value="CAK8686377.1"/>
    <property type="molecule type" value="Genomic_DNA"/>
</dbReference>
<evidence type="ECO:0000256" key="1">
    <source>
        <dbReference type="ARBA" id="ARBA00022478"/>
    </source>
</evidence>
<name>A0ABP0G3F6_CLALP</name>
<evidence type="ECO:0000313" key="5">
    <source>
        <dbReference type="EMBL" id="CAK8686377.1"/>
    </source>
</evidence>
<comment type="similarity">
    <text evidence="3">Belongs to the archaeal Rpo3/eukaryotic RPB3 RNA polymerase subunit family.</text>
</comment>
<dbReference type="InterPro" id="IPR050518">
    <property type="entry name" value="Rpo3/RPB3_RNA_Pol_subunit"/>
</dbReference>
<keyword evidence="2" id="KW-0804">Transcription</keyword>